<dbReference type="CDD" id="cd17934">
    <property type="entry name" value="DEXXQc_Upf1-like"/>
    <property type="match status" value="1"/>
</dbReference>
<evidence type="ECO:0000259" key="6">
    <source>
        <dbReference type="Pfam" id="PF13482"/>
    </source>
</evidence>
<evidence type="ECO:0000259" key="5">
    <source>
        <dbReference type="Pfam" id="PF13087"/>
    </source>
</evidence>
<feature type="domain" description="YprB ribonuclease H-like" evidence="6">
    <location>
        <begin position="315"/>
        <end position="492"/>
    </location>
</feature>
<sequence length="1108" mass="122495">MQSIDGRFRLSASDLMRFKGCRHATTLDLRRLEVGDLEPDEDGEEAALLQAQGDAHELAFLDRLKADGRNVAEIATEGRAITECVESTLEAMRSGADVIFQGAMLDGGWGGYSDFLERVDTPSALGEWSYEVVDTKLKRRPDPKHVLQLCLYSDMLADMQGLAPEHAHLELGDGSRFTVRLEEVSSYARRSRRMLQEFIETRPVTEPEPVAACALCRWKSHCEEVWREGDSLSLVANATRLQRDKLREAGVGTMTELAQTTQRVPRMTDETWERLRTQARLQVARRAGGAPDFVLREAVEGRGFDLLPEPDEGDLFYDIEGDPYYPDGGLEYLHGIWMLEDGKWDFVDFWAHDREEEAELTRDLLDFLSSHMRAHPKAHIYHYANYEIAALRRLTSQHRTREAAMDQLQRERRFVDLFKVVAGGLIASEKGYSIKDLEAFYMAKREDEVATAGASVVAYEKWRRTGQKEILDEIRDYNRTDCISTKLLRDWLAAKVRPDGPYPVLGDTPGPTADEKVRAEEDEDEALRARLEPVAQRYGADVATLLLDLSRFHQREDKPAYWAIFDRLAQDSEDLLDDLECLQGLEATGPAAQVKRSYEREYRYPEQETKLRVGKTPCIKPAAMPETINLVSLDEETRTAVLRRSTAKGPMPDRLDLLPPRPIRNGILREALSSTTDRIISADPRASAIIDLLTKALPRLDGVEPGAALIADGTDLVEGTVDAIGAMRDTVLAIQGPPGTGKTYVSAKAIVALVASGRRVAVSSNSHRAIGNLLEAVAKDAQERGVACRIAQKVSDPADAADHPAIQVVRDNEAPEIARSDVVGATSWHFARYDDASFDHLMIDEAGQVSLANVMAMSRAARNIVLVGDPMQLPQPIQGAHPGESGLSSLEFLIGDHRTVPAERGIFLPTTRRLHDDVCAFISQAVYEGRLDNDAAASAQSIMATDGTDLAGARMVAVSHEGRSQVSPEEVERVRQEIESVLGARYVDRDGDPHVIGRGDVIVVAPFNAQVNALRAALGTEVRVGTVDLFQGQEAPVCIVSMTTSDGEEIPRGLEFLLSLNRINVAVSRAKIAARVIASPSLLDAPVRTVEQMRLANTLCLLDEHGRS</sequence>
<dbReference type="GO" id="GO:0005524">
    <property type="term" value="F:ATP binding"/>
    <property type="evidence" value="ECO:0007669"/>
    <property type="project" value="UniProtKB-KW"/>
</dbReference>
<dbReference type="RefSeq" id="WP_151884672.1">
    <property type="nucleotide sequence ID" value="NZ_CP032228.1"/>
</dbReference>
<evidence type="ECO:0000256" key="2">
    <source>
        <dbReference type="ARBA" id="ARBA00022801"/>
    </source>
</evidence>
<reference evidence="8" key="1">
    <citation type="submission" date="2018-09" db="EMBL/GenBank/DDBJ databases">
        <title>Nocardia yunnanensis sp. nov., an actinomycete isolated from a soil sample.</title>
        <authorList>
            <person name="Zhang J."/>
        </authorList>
    </citation>
    <scope>NUCLEOTIDE SEQUENCE [LARGE SCALE GENOMIC DNA]</scope>
    <source>
        <strain evidence="8">21-3</strain>
    </source>
</reference>
<feature type="domain" description="DNA2/NAM7 helicase-like C-terminal" evidence="5">
    <location>
        <begin position="904"/>
        <end position="1079"/>
    </location>
</feature>
<dbReference type="InterPro" id="IPR019993">
    <property type="entry name" value="RecB_nuclease_TM0106_put"/>
</dbReference>
<dbReference type="InterPro" id="IPR050534">
    <property type="entry name" value="Coronavir_polyprotein_1ab"/>
</dbReference>
<dbReference type="SUPFAM" id="SSF53098">
    <property type="entry name" value="Ribonuclease H-like"/>
    <property type="match status" value="1"/>
</dbReference>
<accession>A0A5P6N7H3</accession>
<dbReference type="InterPro" id="IPR041679">
    <property type="entry name" value="DNA2/NAM7-like_C"/>
</dbReference>
<dbReference type="NCBIfam" id="TIGR03491">
    <property type="entry name" value="TM0106 family RecB-like putative nuclease"/>
    <property type="match status" value="1"/>
</dbReference>
<dbReference type="EMBL" id="CP032228">
    <property type="protein sequence ID" value="QFI61880.1"/>
    <property type="molecule type" value="Genomic_DNA"/>
</dbReference>
<protein>
    <submittedName>
        <fullName evidence="7">TM0106 family RecB-like putative nuclease</fullName>
    </submittedName>
</protein>
<evidence type="ECO:0000256" key="4">
    <source>
        <dbReference type="ARBA" id="ARBA00022840"/>
    </source>
</evidence>
<evidence type="ECO:0000256" key="1">
    <source>
        <dbReference type="ARBA" id="ARBA00022741"/>
    </source>
</evidence>
<evidence type="ECO:0000313" key="8">
    <source>
        <dbReference type="Proteomes" id="UP000325385"/>
    </source>
</evidence>
<dbReference type="Pfam" id="PF13482">
    <property type="entry name" value="RNase_H_2"/>
    <property type="match status" value="1"/>
</dbReference>
<dbReference type="GeneID" id="69695707"/>
<name>A0A5P6N7H3_9SPHN</name>
<dbReference type="InterPro" id="IPR011604">
    <property type="entry name" value="PDDEXK-like_dom_sf"/>
</dbReference>
<dbReference type="Pfam" id="PF13604">
    <property type="entry name" value="AAA_30"/>
    <property type="match status" value="1"/>
</dbReference>
<dbReference type="Pfam" id="PF13087">
    <property type="entry name" value="AAA_12"/>
    <property type="match status" value="1"/>
</dbReference>
<gene>
    <name evidence="7" type="ORF">D0Y83_00225</name>
</gene>
<dbReference type="Gene3D" id="3.40.50.300">
    <property type="entry name" value="P-loop containing nucleotide triphosphate hydrolases"/>
    <property type="match status" value="2"/>
</dbReference>
<keyword evidence="2" id="KW-0378">Hydrolase</keyword>
<dbReference type="PANTHER" id="PTHR43788:SF8">
    <property type="entry name" value="DNA-BINDING PROTEIN SMUBP-2"/>
    <property type="match status" value="1"/>
</dbReference>
<evidence type="ECO:0000313" key="7">
    <source>
        <dbReference type="EMBL" id="QFI61880.1"/>
    </source>
</evidence>
<dbReference type="InterPro" id="IPR012337">
    <property type="entry name" value="RNaseH-like_sf"/>
</dbReference>
<dbReference type="AlphaFoldDB" id="A0A5P6N7H3"/>
<dbReference type="GO" id="GO:0016787">
    <property type="term" value="F:hydrolase activity"/>
    <property type="evidence" value="ECO:0007669"/>
    <property type="project" value="UniProtKB-KW"/>
</dbReference>
<dbReference type="Proteomes" id="UP000325385">
    <property type="component" value="Chromosome"/>
</dbReference>
<dbReference type="SUPFAM" id="SSF52540">
    <property type="entry name" value="P-loop containing nucleoside triphosphate hydrolases"/>
    <property type="match status" value="1"/>
</dbReference>
<dbReference type="InterPro" id="IPR038720">
    <property type="entry name" value="YprB_RNase_H-like_dom"/>
</dbReference>
<keyword evidence="4" id="KW-0067">ATP-binding</keyword>
<keyword evidence="3" id="KW-0347">Helicase</keyword>
<organism evidence="7 8">
    <name type="scientific">Qipengyuania flava</name>
    <dbReference type="NCBI Taxonomy" id="192812"/>
    <lineage>
        <taxon>Bacteria</taxon>
        <taxon>Pseudomonadati</taxon>
        <taxon>Pseudomonadota</taxon>
        <taxon>Alphaproteobacteria</taxon>
        <taxon>Sphingomonadales</taxon>
        <taxon>Erythrobacteraceae</taxon>
        <taxon>Qipengyuania</taxon>
    </lineage>
</organism>
<dbReference type="CDD" id="cd18808">
    <property type="entry name" value="SF1_C_Upf1"/>
    <property type="match status" value="1"/>
</dbReference>
<keyword evidence="1" id="KW-0547">Nucleotide-binding</keyword>
<dbReference type="GO" id="GO:0043139">
    <property type="term" value="F:5'-3' DNA helicase activity"/>
    <property type="evidence" value="ECO:0007669"/>
    <property type="project" value="TreeGrafter"/>
</dbReference>
<dbReference type="PANTHER" id="PTHR43788">
    <property type="entry name" value="DNA2/NAM7 HELICASE FAMILY MEMBER"/>
    <property type="match status" value="1"/>
</dbReference>
<proteinExistence type="predicted"/>
<dbReference type="InterPro" id="IPR047187">
    <property type="entry name" value="SF1_C_Upf1"/>
</dbReference>
<evidence type="ECO:0000256" key="3">
    <source>
        <dbReference type="ARBA" id="ARBA00022806"/>
    </source>
</evidence>
<dbReference type="Gene3D" id="3.90.320.10">
    <property type="match status" value="1"/>
</dbReference>
<dbReference type="InterPro" id="IPR027417">
    <property type="entry name" value="P-loop_NTPase"/>
</dbReference>